<organism evidence="9 10">
    <name type="scientific">Sneathiella litorea</name>
    <dbReference type="NCBI Taxonomy" id="2606216"/>
    <lineage>
        <taxon>Bacteria</taxon>
        <taxon>Pseudomonadati</taxon>
        <taxon>Pseudomonadota</taxon>
        <taxon>Alphaproteobacteria</taxon>
        <taxon>Sneathiellales</taxon>
        <taxon>Sneathiellaceae</taxon>
        <taxon>Sneathiella</taxon>
    </lineage>
</organism>
<dbReference type="PROSITE" id="PS51379">
    <property type="entry name" value="4FE4S_FER_2"/>
    <property type="match status" value="1"/>
</dbReference>
<name>A0A6L8W5L0_9PROT</name>
<dbReference type="Pfam" id="PF02589">
    <property type="entry name" value="LUD_dom"/>
    <property type="match status" value="1"/>
</dbReference>
<keyword evidence="1" id="KW-0813">Transport</keyword>
<dbReference type="Gene3D" id="1.10.1060.10">
    <property type="entry name" value="Alpha-helical ferredoxin"/>
    <property type="match status" value="1"/>
</dbReference>
<dbReference type="PANTHER" id="PTHR47153:SF2">
    <property type="entry name" value="LACTATE UTILIZATION PROTEIN B"/>
    <property type="match status" value="1"/>
</dbReference>
<dbReference type="InterPro" id="IPR037171">
    <property type="entry name" value="NagB/RpiA_transferase-like"/>
</dbReference>
<dbReference type="SUPFAM" id="SSF100950">
    <property type="entry name" value="NagB/RpiA/CoA transferase-like"/>
    <property type="match status" value="1"/>
</dbReference>
<dbReference type="InterPro" id="IPR009051">
    <property type="entry name" value="Helical_ferredxn"/>
</dbReference>
<keyword evidence="2" id="KW-0004">4Fe-4S</keyword>
<keyword evidence="3" id="KW-0479">Metal-binding</keyword>
<evidence type="ECO:0000256" key="5">
    <source>
        <dbReference type="ARBA" id="ARBA00022982"/>
    </source>
</evidence>
<dbReference type="GO" id="GO:0046872">
    <property type="term" value="F:metal ion binding"/>
    <property type="evidence" value="ECO:0007669"/>
    <property type="project" value="UniProtKB-KW"/>
</dbReference>
<dbReference type="InterPro" id="IPR017900">
    <property type="entry name" value="4Fe4S_Fe_S_CS"/>
</dbReference>
<dbReference type="PANTHER" id="PTHR47153">
    <property type="entry name" value="LACTATE UTILIZATION PROTEIN B"/>
    <property type="match status" value="1"/>
</dbReference>
<dbReference type="Proteomes" id="UP000476030">
    <property type="component" value="Unassembled WGS sequence"/>
</dbReference>
<gene>
    <name evidence="9" type="ORF">GQE98_03900</name>
</gene>
<dbReference type="Pfam" id="PF13183">
    <property type="entry name" value="Fer4_8"/>
    <property type="match status" value="1"/>
</dbReference>
<comment type="caution">
    <text evidence="9">The sequence shown here is derived from an EMBL/GenBank/DDBJ whole genome shotgun (WGS) entry which is preliminary data.</text>
</comment>
<keyword evidence="10" id="KW-1185">Reference proteome</keyword>
<dbReference type="NCBIfam" id="TIGR00273">
    <property type="entry name" value="LutB/LldF family L-lactate oxidation iron-sulfur protein"/>
    <property type="match status" value="1"/>
</dbReference>
<evidence type="ECO:0000259" key="8">
    <source>
        <dbReference type="PROSITE" id="PS51379"/>
    </source>
</evidence>
<evidence type="ECO:0000313" key="9">
    <source>
        <dbReference type="EMBL" id="MZR29773.1"/>
    </source>
</evidence>
<dbReference type="EMBL" id="WTUW01000001">
    <property type="protein sequence ID" value="MZR29773.1"/>
    <property type="molecule type" value="Genomic_DNA"/>
</dbReference>
<dbReference type="InterPro" id="IPR004452">
    <property type="entry name" value="LutB/LldF"/>
</dbReference>
<reference evidence="9 10" key="1">
    <citation type="submission" date="2019-12" db="EMBL/GenBank/DDBJ databases">
        <title>Snethiella sp. nov. sp. isolated from sea sand.</title>
        <authorList>
            <person name="Kim J."/>
            <person name="Jeong S.E."/>
            <person name="Jung H.S."/>
            <person name="Jeon C.O."/>
        </authorList>
    </citation>
    <scope>NUCLEOTIDE SEQUENCE [LARGE SCALE GENOMIC DNA]</scope>
    <source>
        <strain evidence="9 10">DP05</strain>
    </source>
</reference>
<keyword evidence="4" id="KW-0677">Repeat</keyword>
<sequence>MQVTSRRFKEGAHDALHDENIQKAFSKVKSGFPVARAKTASELPEFEDLRDQARDLKDHILGNLDYYLEYFEDQVLLQGGRVHWCSSYAEAREVILEICRDADAKTVTKGKSMITEEMGLNDYLQEKGVEPIETDLGEYIIQLAHEYPSHIVAPALHKTKDQVTELFHESHEKYGFKERLTDPQALVNEARSILRDKFVAADVGITGANFLIAETGSTVIVTNEGNGDLTQSLPKTHIAVSSIEKVVPTLEDVSLFLRLLARSATGQEMSVYTTFSTGPKRMEDIDGPTNFHVVLVDSGRSDLLGSDKQDLLRCLKCGACMNHCPVYQAVGGHSYGWVYPGPIGAALNPHMVGLEEARHLPNASSFCGRCEEVCPVRIPLPKIMRHWREQAFETQVTPKPERWGIGIWAFFAKRPKLYRLMTRISARSLKLMAGKKGVVRKLPLMKGWSSVRDFPAPEGTTFMDQWKKQQREGK</sequence>
<keyword evidence="6" id="KW-0408">Iron</keyword>
<evidence type="ECO:0000256" key="6">
    <source>
        <dbReference type="ARBA" id="ARBA00023004"/>
    </source>
</evidence>
<evidence type="ECO:0000313" key="10">
    <source>
        <dbReference type="Proteomes" id="UP000476030"/>
    </source>
</evidence>
<dbReference type="AlphaFoldDB" id="A0A6L8W5L0"/>
<dbReference type="InterPro" id="IPR024569">
    <property type="entry name" value="LutB_C"/>
</dbReference>
<dbReference type="Pfam" id="PF11870">
    <property type="entry name" value="LutB_C"/>
    <property type="match status" value="1"/>
</dbReference>
<protein>
    <submittedName>
        <fullName evidence="9">Iron-sulfur cluster-binding protein</fullName>
    </submittedName>
</protein>
<dbReference type="InterPro" id="IPR003741">
    <property type="entry name" value="LUD_dom"/>
</dbReference>
<evidence type="ECO:0000256" key="2">
    <source>
        <dbReference type="ARBA" id="ARBA00022485"/>
    </source>
</evidence>
<proteinExistence type="predicted"/>
<keyword evidence="7" id="KW-0411">Iron-sulfur</keyword>
<dbReference type="SUPFAM" id="SSF46548">
    <property type="entry name" value="alpha-helical ferredoxin"/>
    <property type="match status" value="1"/>
</dbReference>
<evidence type="ECO:0000256" key="7">
    <source>
        <dbReference type="ARBA" id="ARBA00023014"/>
    </source>
</evidence>
<feature type="domain" description="4Fe-4S ferredoxin-type" evidence="8">
    <location>
        <begin position="305"/>
        <end position="335"/>
    </location>
</feature>
<evidence type="ECO:0000256" key="1">
    <source>
        <dbReference type="ARBA" id="ARBA00022448"/>
    </source>
</evidence>
<dbReference type="InterPro" id="IPR024185">
    <property type="entry name" value="FTHF_cligase-like_sf"/>
</dbReference>
<dbReference type="Gene3D" id="3.40.50.10420">
    <property type="entry name" value="NagB/RpiA/CoA transferase-like"/>
    <property type="match status" value="1"/>
</dbReference>
<dbReference type="RefSeq" id="WP_161314278.1">
    <property type="nucleotide sequence ID" value="NZ_WTUW01000001.1"/>
</dbReference>
<evidence type="ECO:0000256" key="3">
    <source>
        <dbReference type="ARBA" id="ARBA00022723"/>
    </source>
</evidence>
<evidence type="ECO:0000256" key="4">
    <source>
        <dbReference type="ARBA" id="ARBA00022737"/>
    </source>
</evidence>
<keyword evidence="5" id="KW-0249">Electron transport</keyword>
<accession>A0A6L8W5L0</accession>
<dbReference type="InterPro" id="IPR017896">
    <property type="entry name" value="4Fe4S_Fe-S-bd"/>
</dbReference>
<dbReference type="GO" id="GO:0051539">
    <property type="term" value="F:4 iron, 4 sulfur cluster binding"/>
    <property type="evidence" value="ECO:0007669"/>
    <property type="project" value="UniProtKB-KW"/>
</dbReference>
<dbReference type="PROSITE" id="PS00198">
    <property type="entry name" value="4FE4S_FER_1"/>
    <property type="match status" value="1"/>
</dbReference>
<dbReference type="GO" id="GO:0006089">
    <property type="term" value="P:lactate metabolic process"/>
    <property type="evidence" value="ECO:0007669"/>
    <property type="project" value="InterPro"/>
</dbReference>